<protein>
    <recommendedName>
        <fullName evidence="4 10">Nicotinate-nucleotide--dimethylbenzimidazole phosphoribosyltransferase</fullName>
        <shortName evidence="10">NN:DBI PRT</shortName>
        <ecNumber evidence="3 10">2.4.2.21</ecNumber>
    </recommendedName>
    <alternativeName>
        <fullName evidence="8 10">N(1)-alpha-phosphoribosyltransferase</fullName>
    </alternativeName>
</protein>
<evidence type="ECO:0000256" key="6">
    <source>
        <dbReference type="ARBA" id="ARBA00022676"/>
    </source>
</evidence>
<comment type="catalytic activity">
    <reaction evidence="9 10">
        <text>5,6-dimethylbenzimidazole + nicotinate beta-D-ribonucleotide = alpha-ribazole 5'-phosphate + nicotinate + H(+)</text>
        <dbReference type="Rhea" id="RHEA:11196"/>
        <dbReference type="ChEBI" id="CHEBI:15378"/>
        <dbReference type="ChEBI" id="CHEBI:15890"/>
        <dbReference type="ChEBI" id="CHEBI:32544"/>
        <dbReference type="ChEBI" id="CHEBI:57502"/>
        <dbReference type="ChEBI" id="CHEBI:57918"/>
        <dbReference type="EC" id="2.4.2.21"/>
    </reaction>
</comment>
<evidence type="ECO:0000256" key="4">
    <source>
        <dbReference type="ARBA" id="ARBA00015486"/>
    </source>
</evidence>
<dbReference type="EC" id="2.4.2.21" evidence="3 10"/>
<feature type="active site" description="Proton acceptor" evidence="10">
    <location>
        <position position="316"/>
    </location>
</feature>
<organism evidence="11 12">
    <name type="scientific">Bradyrhizobium betae</name>
    <dbReference type="NCBI Taxonomy" id="244734"/>
    <lineage>
        <taxon>Bacteria</taxon>
        <taxon>Pseudomonadati</taxon>
        <taxon>Pseudomonadota</taxon>
        <taxon>Alphaproteobacteria</taxon>
        <taxon>Hyphomicrobiales</taxon>
        <taxon>Nitrobacteraceae</taxon>
        <taxon>Bradyrhizobium</taxon>
    </lineage>
</organism>
<dbReference type="NCBIfam" id="TIGR03160">
    <property type="entry name" value="cobT_DBIPRT"/>
    <property type="match status" value="1"/>
</dbReference>
<dbReference type="EMBL" id="MZXW01000015">
    <property type="protein sequence ID" value="RXT50169.1"/>
    <property type="molecule type" value="Genomic_DNA"/>
</dbReference>
<name>A0A4V1P779_9BRAD</name>
<evidence type="ECO:0000256" key="3">
    <source>
        <dbReference type="ARBA" id="ARBA00011991"/>
    </source>
</evidence>
<dbReference type="RefSeq" id="WP_129269663.1">
    <property type="nucleotide sequence ID" value="NZ_MZXW01000015.1"/>
</dbReference>
<comment type="pathway">
    <text evidence="1 10">Nucleoside biosynthesis; alpha-ribazole biosynthesis; alpha-ribazole from 5,6-dimethylbenzimidazole: step 1/2.</text>
</comment>
<reference evidence="11 12" key="1">
    <citation type="submission" date="2017-03" db="EMBL/GenBank/DDBJ databases">
        <authorList>
            <person name="Safronova V.I."/>
            <person name="Sazanova A.L."/>
            <person name="Chirak E.R."/>
        </authorList>
    </citation>
    <scope>NUCLEOTIDE SEQUENCE [LARGE SCALE GENOMIC DNA]</scope>
    <source>
        <strain evidence="11 12">Opo-243</strain>
    </source>
</reference>
<dbReference type="AlphaFoldDB" id="A0A4V1P779"/>
<evidence type="ECO:0000256" key="7">
    <source>
        <dbReference type="ARBA" id="ARBA00022679"/>
    </source>
</evidence>
<dbReference type="NCBIfam" id="NF000996">
    <property type="entry name" value="PRK00105.1"/>
    <property type="match status" value="1"/>
</dbReference>
<keyword evidence="5 10" id="KW-0169">Cobalamin biosynthesis</keyword>
<keyword evidence="6 10" id="KW-0328">Glycosyltransferase</keyword>
<evidence type="ECO:0000256" key="9">
    <source>
        <dbReference type="ARBA" id="ARBA00047340"/>
    </source>
</evidence>
<dbReference type="FunFam" id="3.40.50.10210:FF:000001">
    <property type="entry name" value="Nicotinate-nucleotide--dimethylbenzimidazole phosphoribosyltransferase"/>
    <property type="match status" value="1"/>
</dbReference>
<evidence type="ECO:0000256" key="8">
    <source>
        <dbReference type="ARBA" id="ARBA00030686"/>
    </source>
</evidence>
<evidence type="ECO:0000256" key="1">
    <source>
        <dbReference type="ARBA" id="ARBA00005049"/>
    </source>
</evidence>
<evidence type="ECO:0000313" key="11">
    <source>
        <dbReference type="EMBL" id="RXT50169.1"/>
    </source>
</evidence>
<dbReference type="HAMAP" id="MF_00230">
    <property type="entry name" value="CobT"/>
    <property type="match status" value="1"/>
</dbReference>
<dbReference type="SUPFAM" id="SSF52733">
    <property type="entry name" value="Nicotinate mononucleotide:5,6-dimethylbenzimidazole phosphoribosyltransferase (CobT)"/>
    <property type="match status" value="1"/>
</dbReference>
<keyword evidence="7 10" id="KW-0808">Transferase</keyword>
<evidence type="ECO:0000256" key="10">
    <source>
        <dbReference type="HAMAP-Rule" id="MF_00230"/>
    </source>
</evidence>
<dbReference type="PANTHER" id="PTHR43463:SF1">
    <property type="entry name" value="NICOTINATE-NUCLEOTIDE--DIMETHYLBENZIMIDAZOLE PHOSPHORIBOSYLTRANSFERASE"/>
    <property type="match status" value="1"/>
</dbReference>
<dbReference type="Proteomes" id="UP000290819">
    <property type="component" value="Unassembled WGS sequence"/>
</dbReference>
<dbReference type="GO" id="GO:0008939">
    <property type="term" value="F:nicotinate-nucleotide-dimethylbenzimidazole phosphoribosyltransferase activity"/>
    <property type="evidence" value="ECO:0007669"/>
    <property type="project" value="UniProtKB-UniRule"/>
</dbReference>
<dbReference type="InterPro" id="IPR017846">
    <property type="entry name" value="Nict_dMeBzImd_PRibTrfase_bact"/>
</dbReference>
<dbReference type="PANTHER" id="PTHR43463">
    <property type="entry name" value="NICOTINATE-NUCLEOTIDE--DIMETHYLBENZIMIDAZOLE PHOSPHORIBOSYLTRANSFERASE"/>
    <property type="match status" value="1"/>
</dbReference>
<evidence type="ECO:0000256" key="5">
    <source>
        <dbReference type="ARBA" id="ARBA00022573"/>
    </source>
</evidence>
<comment type="similarity">
    <text evidence="2 10">Belongs to the CobT family.</text>
</comment>
<gene>
    <name evidence="10" type="primary">cobT</name>
    <name evidence="11" type="ORF">B5V03_10005</name>
</gene>
<accession>A0A4V1P779</accession>
<dbReference type="InterPro" id="IPR036087">
    <property type="entry name" value="Nict_dMeBzImd_PRibTrfase_sf"/>
</dbReference>
<keyword evidence="12" id="KW-1185">Reference proteome</keyword>
<dbReference type="Pfam" id="PF02277">
    <property type="entry name" value="DBI_PRT"/>
    <property type="match status" value="1"/>
</dbReference>
<comment type="function">
    <text evidence="10">Catalyzes the synthesis of alpha-ribazole-5'-phosphate from nicotinate mononucleotide (NAMN) and 5,6-dimethylbenzimidazole (DMB).</text>
</comment>
<dbReference type="Gene3D" id="3.40.50.10210">
    <property type="match status" value="1"/>
</dbReference>
<evidence type="ECO:0000313" key="12">
    <source>
        <dbReference type="Proteomes" id="UP000290819"/>
    </source>
</evidence>
<dbReference type="InterPro" id="IPR023195">
    <property type="entry name" value="Nict_dMeBzImd_PRibTrfase_N"/>
</dbReference>
<sequence>MLPEWVYKKCPDVSAVHRDAAIARQAQLTKPTGALGRLEQLAIELAGLQATEQPRAARVPIIIFAGDHGIVAQGVSAYPQAVTIAMMANFASGGAAISVLARELGSSLEVVDAGTLAQEQMPGVVTDKPCNGTRDFSVEPALAPSELAFAFEAGQRAVARAATSQPDLLIFGEMGIGNTTTSAAIAASLLGISAEEIAGSGTGIDAAGRAHKARVIDAAIGRHGVAGAAPEEILSAVGGLEIAAICGAIIAAAQRRIPVLIDGFIVSVAALAATRLNPSCQPFLLPSHQSAEQGHRLVLRALNVQPLISLDLRLGEGSGAAIALPLVRLACSLHNGMATFAQANVPDRPS</sequence>
<dbReference type="CDD" id="cd02439">
    <property type="entry name" value="DMB-PRT_CobT"/>
    <property type="match status" value="1"/>
</dbReference>
<comment type="caution">
    <text evidence="11">The sequence shown here is derived from an EMBL/GenBank/DDBJ whole genome shotgun (WGS) entry which is preliminary data.</text>
</comment>
<dbReference type="UniPathway" id="UPA00061">
    <property type="reaction ID" value="UER00516"/>
</dbReference>
<dbReference type="Gene3D" id="1.10.1610.10">
    <property type="match status" value="1"/>
</dbReference>
<proteinExistence type="inferred from homology"/>
<dbReference type="InterPro" id="IPR003200">
    <property type="entry name" value="Nict_dMeBzImd_PRibTrfase"/>
</dbReference>
<evidence type="ECO:0000256" key="2">
    <source>
        <dbReference type="ARBA" id="ARBA00007110"/>
    </source>
</evidence>
<dbReference type="GO" id="GO:0009236">
    <property type="term" value="P:cobalamin biosynthetic process"/>
    <property type="evidence" value="ECO:0007669"/>
    <property type="project" value="UniProtKB-UniRule"/>
</dbReference>
<dbReference type="OrthoDB" id="9781491at2"/>